<dbReference type="Pfam" id="PF14560">
    <property type="entry name" value="Ubiquitin_2"/>
    <property type="match status" value="1"/>
</dbReference>
<dbReference type="OMA" id="DQYEQRT"/>
<keyword evidence="2" id="KW-0963">Cytoplasm</keyword>
<dbReference type="OrthoDB" id="5295208at2759"/>
<keyword evidence="3" id="KW-0143">Chaperone</keyword>
<evidence type="ECO:0000256" key="1">
    <source>
        <dbReference type="ARBA" id="ARBA00004496"/>
    </source>
</evidence>
<dbReference type="SUPFAM" id="SSF54236">
    <property type="entry name" value="Ubiquitin-like"/>
    <property type="match status" value="1"/>
</dbReference>
<dbReference type="GeneID" id="4837829"/>
<evidence type="ECO:0000256" key="4">
    <source>
        <dbReference type="ARBA" id="ARBA00025779"/>
    </source>
</evidence>
<evidence type="ECO:0000256" key="3">
    <source>
        <dbReference type="ARBA" id="ARBA00023186"/>
    </source>
</evidence>
<gene>
    <name evidence="6" type="ORF">PICST_30513</name>
</gene>
<proteinExistence type="inferred from homology"/>
<dbReference type="SUPFAM" id="SSF74924">
    <property type="entry name" value="Cap-Gly domain"/>
    <property type="match status" value="1"/>
</dbReference>
<dbReference type="GO" id="GO:0005634">
    <property type="term" value="C:nucleus"/>
    <property type="evidence" value="ECO:0007669"/>
    <property type="project" value="TreeGrafter"/>
</dbReference>
<dbReference type="GO" id="GO:0031122">
    <property type="term" value="P:cytoplasmic microtubule organization"/>
    <property type="evidence" value="ECO:0007669"/>
    <property type="project" value="TreeGrafter"/>
</dbReference>
<evidence type="ECO:0000259" key="5">
    <source>
        <dbReference type="PROSITE" id="PS50245"/>
    </source>
</evidence>
<dbReference type="eggNOG" id="KOG3206">
    <property type="taxonomic scope" value="Eukaryota"/>
</dbReference>
<dbReference type="PANTHER" id="PTHR18916:SF85">
    <property type="entry name" value="TUBULIN-FOLDING COFACTOR B"/>
    <property type="match status" value="1"/>
</dbReference>
<sequence length="255" mass="28824">MSDFNIYVTTSLTSSERRISPQWDLHYLKSRLELITGIPPQYQTIVCYPTANSNDTRKLAAAEEYDEEKDKLVTVAELGLAPFSRLEVVDANPDSELHDLANEMDEDTIDPDKEFKLSEEKYSSMSNTVLSWKQRNQLGRFDPTYDSEKARAYEENAALAAKMSVGQRCRVINIAGERRGLVKFVGTIDVLDKGENVWVGIEFDEPVGKNSGVIDGVRIFQCRPSHGSFVKPKQVEVGDFPELDLFESDDEDEEL</sequence>
<dbReference type="HOGENOM" id="CLU_067577_2_0_1"/>
<dbReference type="KEGG" id="pic:PICST_30513"/>
<keyword evidence="7" id="KW-1185">Reference proteome</keyword>
<evidence type="ECO:0000313" key="6">
    <source>
        <dbReference type="EMBL" id="ABN65301.2"/>
    </source>
</evidence>
<dbReference type="EMBL" id="CP000497">
    <property type="protein sequence ID" value="ABN65301.2"/>
    <property type="molecule type" value="Genomic_DNA"/>
</dbReference>
<dbReference type="InterPro" id="IPR036859">
    <property type="entry name" value="CAP-Gly_dom_sf"/>
</dbReference>
<dbReference type="Gene3D" id="2.30.30.190">
    <property type="entry name" value="CAP Gly-rich-like domain"/>
    <property type="match status" value="1"/>
</dbReference>
<dbReference type="RefSeq" id="XP_001383330.2">
    <property type="nucleotide sequence ID" value="XM_001383293.1"/>
</dbReference>
<dbReference type="InterPro" id="IPR000938">
    <property type="entry name" value="CAP-Gly_domain"/>
</dbReference>
<organism evidence="6 7">
    <name type="scientific">Scheffersomyces stipitis (strain ATCC 58785 / CBS 6054 / NBRC 10063 / NRRL Y-11545)</name>
    <name type="common">Yeast</name>
    <name type="synonym">Pichia stipitis</name>
    <dbReference type="NCBI Taxonomy" id="322104"/>
    <lineage>
        <taxon>Eukaryota</taxon>
        <taxon>Fungi</taxon>
        <taxon>Dikarya</taxon>
        <taxon>Ascomycota</taxon>
        <taxon>Saccharomycotina</taxon>
        <taxon>Pichiomycetes</taxon>
        <taxon>Debaryomycetaceae</taxon>
        <taxon>Scheffersomyces</taxon>
    </lineage>
</organism>
<dbReference type="Gene3D" id="3.10.20.90">
    <property type="entry name" value="Phosphatidylinositol 3-kinase Catalytic Subunit, Chain A, domain 1"/>
    <property type="match status" value="1"/>
</dbReference>
<dbReference type="AlphaFoldDB" id="A3LR02"/>
<name>A3LR02_PICST</name>
<dbReference type="InterPro" id="IPR029071">
    <property type="entry name" value="Ubiquitin-like_domsf"/>
</dbReference>
<dbReference type="PROSITE" id="PS50245">
    <property type="entry name" value="CAP_GLY_2"/>
    <property type="match status" value="1"/>
</dbReference>
<dbReference type="SMART" id="SM01052">
    <property type="entry name" value="CAP_GLY"/>
    <property type="match status" value="1"/>
</dbReference>
<dbReference type="InParanoid" id="A3LR02"/>
<reference evidence="6 7" key="1">
    <citation type="journal article" date="2007" name="Nat. Biotechnol.">
        <title>Genome sequence of the lignocellulose-bioconverting and xylose-fermenting yeast Pichia stipitis.</title>
        <authorList>
            <person name="Jeffries T.W."/>
            <person name="Grigoriev I.V."/>
            <person name="Grimwood J."/>
            <person name="Laplaza J.M."/>
            <person name="Aerts A."/>
            <person name="Salamov A."/>
            <person name="Schmutz J."/>
            <person name="Lindquist E."/>
            <person name="Dehal P."/>
            <person name="Shapiro H."/>
            <person name="Jin Y.S."/>
            <person name="Passoth V."/>
            <person name="Richardson P.M."/>
        </authorList>
    </citation>
    <scope>NUCLEOTIDE SEQUENCE [LARGE SCALE GENOMIC DNA]</scope>
    <source>
        <strain evidence="7">ATCC 58785 / CBS 6054 / NBRC 10063 / NRRL Y-11545</strain>
    </source>
</reference>
<dbReference type="GO" id="GO:0035371">
    <property type="term" value="C:microtubule plus-end"/>
    <property type="evidence" value="ECO:0007669"/>
    <property type="project" value="TreeGrafter"/>
</dbReference>
<dbReference type="STRING" id="322104.A3LR02"/>
<comment type="similarity">
    <text evidence="4">Belongs to the TBCB family.</text>
</comment>
<dbReference type="InterPro" id="IPR000626">
    <property type="entry name" value="Ubiquitin-like_dom"/>
</dbReference>
<dbReference type="FunCoup" id="A3LR02">
    <property type="interactions" value="723"/>
</dbReference>
<dbReference type="GO" id="GO:0051010">
    <property type="term" value="F:microtubule plus-end binding"/>
    <property type="evidence" value="ECO:0007669"/>
    <property type="project" value="TreeGrafter"/>
</dbReference>
<feature type="domain" description="CAP-Gly" evidence="5">
    <location>
        <begin position="189"/>
        <end position="231"/>
    </location>
</feature>
<dbReference type="PANTHER" id="PTHR18916">
    <property type="entry name" value="DYNACTIN 1-RELATED MICROTUBULE-BINDING"/>
    <property type="match status" value="1"/>
</dbReference>
<accession>A3LR02</accession>
<dbReference type="GO" id="GO:0005737">
    <property type="term" value="C:cytoplasm"/>
    <property type="evidence" value="ECO:0007669"/>
    <property type="project" value="UniProtKB-SubCell"/>
</dbReference>
<comment type="subcellular location">
    <subcellularLocation>
        <location evidence="1">Cytoplasm</location>
    </subcellularLocation>
</comment>
<dbReference type="Pfam" id="PF01302">
    <property type="entry name" value="CAP_GLY"/>
    <property type="match status" value="1"/>
</dbReference>
<evidence type="ECO:0000256" key="2">
    <source>
        <dbReference type="ARBA" id="ARBA00022490"/>
    </source>
</evidence>
<evidence type="ECO:0000313" key="7">
    <source>
        <dbReference type="Proteomes" id="UP000002258"/>
    </source>
</evidence>
<protein>
    <recommendedName>
        <fullName evidence="5">CAP-Gly domain-containing protein</fullName>
    </recommendedName>
</protein>
<dbReference type="Proteomes" id="UP000002258">
    <property type="component" value="Chromosome 3"/>
</dbReference>